<protein>
    <submittedName>
        <fullName evidence="2">Uncharacterized protein</fullName>
    </submittedName>
</protein>
<keyword evidence="1" id="KW-0732">Signal</keyword>
<dbReference type="RefSeq" id="WP_277898488.1">
    <property type="nucleotide sequence ID" value="NZ_JAPMUA010000001.1"/>
</dbReference>
<comment type="caution">
    <text evidence="2">The sequence shown here is derived from an EMBL/GenBank/DDBJ whole genome shotgun (WGS) entry which is preliminary data.</text>
</comment>
<keyword evidence="3" id="KW-1185">Reference proteome</keyword>
<feature type="chain" id="PRO_5047412883" evidence="1">
    <location>
        <begin position="25"/>
        <end position="140"/>
    </location>
</feature>
<evidence type="ECO:0000256" key="1">
    <source>
        <dbReference type="SAM" id="SignalP"/>
    </source>
</evidence>
<proteinExistence type="predicted"/>
<sequence length="140" mass="16323">MKLLLKFFISLCVILISGFGQLYAHSSQDAVAYSSIRSLENFTHTNYCVLQDAHDPNAVSFSPGLEKRDHKIEITESEVTEEELISFKKDSEIADYLTSLWQLNAYKYAFLNNRKTTFLDKQTSYLSSFRWYIVFRVIRI</sequence>
<reference evidence="2" key="1">
    <citation type="submission" date="2022-11" db="EMBL/GenBank/DDBJ databases">
        <title>High-quality draft genome sequence of Galbibacter sp. strain CMA-7.</title>
        <authorList>
            <person name="Wei L."/>
            <person name="Dong C."/>
            <person name="Shao Z."/>
        </authorList>
    </citation>
    <scope>NUCLEOTIDE SEQUENCE</scope>
    <source>
        <strain evidence="2">CMA-7</strain>
    </source>
</reference>
<name>A0ABT6FN88_9FLAO</name>
<organism evidence="2 3">
    <name type="scientific">Galbibacter pacificus</name>
    <dbReference type="NCBI Taxonomy" id="2996052"/>
    <lineage>
        <taxon>Bacteria</taxon>
        <taxon>Pseudomonadati</taxon>
        <taxon>Bacteroidota</taxon>
        <taxon>Flavobacteriia</taxon>
        <taxon>Flavobacteriales</taxon>
        <taxon>Flavobacteriaceae</taxon>
        <taxon>Galbibacter</taxon>
    </lineage>
</organism>
<dbReference type="Proteomes" id="UP001153642">
    <property type="component" value="Unassembled WGS sequence"/>
</dbReference>
<evidence type="ECO:0000313" key="2">
    <source>
        <dbReference type="EMBL" id="MDG3584730.1"/>
    </source>
</evidence>
<evidence type="ECO:0000313" key="3">
    <source>
        <dbReference type="Proteomes" id="UP001153642"/>
    </source>
</evidence>
<gene>
    <name evidence="2" type="ORF">OSR52_02535</name>
</gene>
<dbReference type="EMBL" id="JAPMUA010000001">
    <property type="protein sequence ID" value="MDG3584730.1"/>
    <property type="molecule type" value="Genomic_DNA"/>
</dbReference>
<accession>A0ABT6FN88</accession>
<feature type="signal peptide" evidence="1">
    <location>
        <begin position="1"/>
        <end position="24"/>
    </location>
</feature>